<evidence type="ECO:0000256" key="2">
    <source>
        <dbReference type="HAMAP-Rule" id="MF_01867"/>
    </source>
</evidence>
<evidence type="ECO:0000313" key="5">
    <source>
        <dbReference type="EMBL" id="SFW14587.1"/>
    </source>
</evidence>
<dbReference type="Pfam" id="PF24850">
    <property type="entry name" value="CC_BshC"/>
    <property type="match status" value="1"/>
</dbReference>
<name>A0A1K1LUQ9_9FLAO</name>
<keyword evidence="1 2" id="KW-0436">Ligase</keyword>
<protein>
    <recommendedName>
        <fullName evidence="2">Putative cysteine ligase BshC</fullName>
        <ecNumber evidence="2">6.-.-.-</ecNumber>
    </recommendedName>
</protein>
<dbReference type="EMBL" id="FPJE01000001">
    <property type="protein sequence ID" value="SFW14587.1"/>
    <property type="molecule type" value="Genomic_DNA"/>
</dbReference>
<evidence type="ECO:0000259" key="3">
    <source>
        <dbReference type="Pfam" id="PF10079"/>
    </source>
</evidence>
<proteinExistence type="inferred from homology"/>
<dbReference type="HAMAP" id="MF_01867">
    <property type="entry name" value="BshC"/>
    <property type="match status" value="1"/>
</dbReference>
<dbReference type="InterPro" id="IPR011199">
    <property type="entry name" value="Bacillithiol_biosynth_BshC"/>
</dbReference>
<dbReference type="InterPro" id="IPR055399">
    <property type="entry name" value="CC_BshC"/>
</dbReference>
<gene>
    <name evidence="2" type="primary">bshC</name>
    <name evidence="5" type="ORF">SAMN02927921_00259</name>
</gene>
<dbReference type="PIRSF" id="PIRSF012535">
    <property type="entry name" value="UCP012535"/>
    <property type="match status" value="1"/>
</dbReference>
<dbReference type="EC" id="6.-.-.-" evidence="2"/>
<dbReference type="Proteomes" id="UP000182248">
    <property type="component" value="Unassembled WGS sequence"/>
</dbReference>
<comment type="similarity">
    <text evidence="2">Belongs to the BshC family.</text>
</comment>
<sequence length="575" mass="66502">MLFYGVFCGVRERKVHLNVIFRDRTVKNFIFTRLKILIYMMPDACVSYRKTGYFSKLICDYVEQEPVLKPFYNRFPEMGSFKEQLREKQGSYSGDTRQVLADALERQYAHTVMTAETSSNIHALRSENTFTITTGHQLNLFTGPSYFLYKIITTLKLARQLASEYAGYHFVPVYWMATEDHDFEEINHFNVHGKNFCWNRSSGGAVGRFSTDGLDEVYRLFAAELGPGASSEFLKQLFEKAYLEHDNLASATRFLVNELFGEYGLVIVDGDDRSLKELFIPYAENDIFRNVAYRSVSGTSEALKEADGNYNLQVNPREINLFYLDEGLRERIGKAGDTYGVVDTDITWSKEALLQHLQEEPQKFSPNVILRPLYQEVILPNLCYIGGGGEIAYWLQLKGFFEEEKVPFPVLLVRNSVLLVSAKQRSKLENLRISPEALFLKRDAFINKKVREISDVDIDFTPQKKHLQEQFREMYELAEKTDKTFLNAVRAQEKKQLKGLDKLEKRLLKAQKRKLSDQVIRMTEIQNELFPGQSLQERTVNFSQFYEQYGKALISLLLDELDPLKGDFYVLTPQA</sequence>
<feature type="domain" description="Bacillithiol biosynthesis BshC N-terminal Rossmann-like" evidence="3">
    <location>
        <begin position="42"/>
        <end position="415"/>
    </location>
</feature>
<evidence type="ECO:0000313" key="6">
    <source>
        <dbReference type="Proteomes" id="UP000182248"/>
    </source>
</evidence>
<feature type="domain" description="Bacillithiol biosynthesis BshC C-terminal coiled-coil" evidence="4">
    <location>
        <begin position="417"/>
        <end position="572"/>
    </location>
</feature>
<accession>A0A1K1LUQ9</accession>
<dbReference type="Pfam" id="PF10079">
    <property type="entry name" value="Rossmann-like_BshC"/>
    <property type="match status" value="1"/>
</dbReference>
<evidence type="ECO:0000259" key="4">
    <source>
        <dbReference type="Pfam" id="PF24850"/>
    </source>
</evidence>
<dbReference type="NCBIfam" id="TIGR03998">
    <property type="entry name" value="thiol_BshC"/>
    <property type="match status" value="1"/>
</dbReference>
<dbReference type="GO" id="GO:0016874">
    <property type="term" value="F:ligase activity"/>
    <property type="evidence" value="ECO:0007669"/>
    <property type="project" value="UniProtKB-UniRule"/>
</dbReference>
<keyword evidence="6" id="KW-1185">Reference proteome</keyword>
<organism evidence="5 6">
    <name type="scientific">Sinomicrobium oceani</name>
    <dbReference type="NCBI Taxonomy" id="1150368"/>
    <lineage>
        <taxon>Bacteria</taxon>
        <taxon>Pseudomonadati</taxon>
        <taxon>Bacteroidota</taxon>
        <taxon>Flavobacteriia</taxon>
        <taxon>Flavobacteriales</taxon>
        <taxon>Flavobacteriaceae</taxon>
        <taxon>Sinomicrobium</taxon>
    </lineage>
</organism>
<reference evidence="5 6" key="1">
    <citation type="submission" date="2016-11" db="EMBL/GenBank/DDBJ databases">
        <authorList>
            <person name="Jaros S."/>
            <person name="Januszkiewicz K."/>
            <person name="Wedrychowicz H."/>
        </authorList>
    </citation>
    <scope>NUCLEOTIDE SEQUENCE [LARGE SCALE GENOMIC DNA]</scope>
    <source>
        <strain evidence="5 6">CGMCC 1.12145</strain>
    </source>
</reference>
<dbReference type="AlphaFoldDB" id="A0A1K1LUQ9"/>
<dbReference type="STRING" id="1150368.SAMN02927921_00259"/>
<dbReference type="InterPro" id="IPR055398">
    <property type="entry name" value="Rossmann-like_BshC"/>
</dbReference>
<evidence type="ECO:0000256" key="1">
    <source>
        <dbReference type="ARBA" id="ARBA00022598"/>
    </source>
</evidence>